<evidence type="ECO:0000256" key="1">
    <source>
        <dbReference type="SAM" id="MobiDB-lite"/>
    </source>
</evidence>
<evidence type="ECO:0000313" key="3">
    <source>
        <dbReference type="Proteomes" id="UP001392437"/>
    </source>
</evidence>
<dbReference type="EMBL" id="JAQQWP010000012">
    <property type="protein sequence ID" value="KAK8092812.1"/>
    <property type="molecule type" value="Genomic_DNA"/>
</dbReference>
<feature type="region of interest" description="Disordered" evidence="1">
    <location>
        <begin position="236"/>
        <end position="287"/>
    </location>
</feature>
<feature type="compositionally biased region" description="Basic and acidic residues" evidence="1">
    <location>
        <begin position="269"/>
        <end position="284"/>
    </location>
</feature>
<accession>A0AAW0Q374</accession>
<gene>
    <name evidence="2" type="ORF">PG999_014399</name>
</gene>
<sequence length="377" mass="43544">MMKNPPHTFCEYFPKGLDILFWNIYKRRGPEQAFYISKALYQKAETRNQELSDDERAILSNRGDLFGRALAQPQSLTLAEKYEILHWGPPEKLHAAIRHASGGQISQPLELLDKIRTSPSLSAAYASLTIDELELLVERFRARPPAVGDGRWPDAEHWFPGNQEARNLILAREGFADPAYELVFQDARTVYYRTSPRIQRERHAKFQAAERSGATGLLVQRLEPLGLRKFPFPLTLKKPKDNGEEEEESLPALTPGEQPAVCMWDTDDETPRSPTRDDVDEHGRPAWPRLPSRDWSYPAAPQILFRDDAHKKPNWDEEFRWLEGSFGWGKGLVAIYAYKALTMEEKVGYEVRSEQLRHEAWDELEQRKRDGKMPYDL</sequence>
<dbReference type="AlphaFoldDB" id="A0AAW0Q374"/>
<organism evidence="2 3">
    <name type="scientific">Apiospora kogelbergensis</name>
    <dbReference type="NCBI Taxonomy" id="1337665"/>
    <lineage>
        <taxon>Eukaryota</taxon>
        <taxon>Fungi</taxon>
        <taxon>Dikarya</taxon>
        <taxon>Ascomycota</taxon>
        <taxon>Pezizomycotina</taxon>
        <taxon>Sordariomycetes</taxon>
        <taxon>Xylariomycetidae</taxon>
        <taxon>Amphisphaeriales</taxon>
        <taxon>Apiosporaceae</taxon>
        <taxon>Apiospora</taxon>
    </lineage>
</organism>
<dbReference type="Proteomes" id="UP001392437">
    <property type="component" value="Unassembled WGS sequence"/>
</dbReference>
<comment type="caution">
    <text evidence="2">The sequence shown here is derived from an EMBL/GenBank/DDBJ whole genome shotgun (WGS) entry which is preliminary data.</text>
</comment>
<proteinExistence type="predicted"/>
<evidence type="ECO:0000313" key="2">
    <source>
        <dbReference type="EMBL" id="KAK8092812.1"/>
    </source>
</evidence>
<protein>
    <submittedName>
        <fullName evidence="2">Uncharacterized protein</fullName>
    </submittedName>
</protein>
<name>A0AAW0Q374_9PEZI</name>
<reference evidence="2 3" key="1">
    <citation type="submission" date="2023-01" db="EMBL/GenBank/DDBJ databases">
        <title>Analysis of 21 Apiospora genomes using comparative genomics revels a genus with tremendous synthesis potential of carbohydrate active enzymes and secondary metabolites.</title>
        <authorList>
            <person name="Sorensen T."/>
        </authorList>
    </citation>
    <scope>NUCLEOTIDE SEQUENCE [LARGE SCALE GENOMIC DNA]</scope>
    <source>
        <strain evidence="2 3">CBS 117206</strain>
    </source>
</reference>
<keyword evidence="3" id="KW-1185">Reference proteome</keyword>